<keyword evidence="9" id="KW-1185">Reference proteome</keyword>
<evidence type="ECO:0000256" key="1">
    <source>
        <dbReference type="ARBA" id="ARBA00001966"/>
    </source>
</evidence>
<dbReference type="SFLD" id="SFLDS00029">
    <property type="entry name" value="Radical_SAM"/>
    <property type="match status" value="1"/>
</dbReference>
<dbReference type="PANTHER" id="PTHR43409">
    <property type="entry name" value="ANAEROBIC MAGNESIUM-PROTOPORPHYRIN IX MONOMETHYL ESTER CYCLASE-RELATED"/>
    <property type="match status" value="1"/>
</dbReference>
<dbReference type="GO" id="GO:0005829">
    <property type="term" value="C:cytosol"/>
    <property type="evidence" value="ECO:0007669"/>
    <property type="project" value="TreeGrafter"/>
</dbReference>
<dbReference type="Gene3D" id="3.40.50.280">
    <property type="entry name" value="Cobalamin-binding domain"/>
    <property type="match status" value="1"/>
</dbReference>
<dbReference type="InterPro" id="IPR007197">
    <property type="entry name" value="rSAM"/>
</dbReference>
<dbReference type="OrthoDB" id="9801424at2"/>
<organism evidence="8 9">
    <name type="scientific">Roseovarius mucosus</name>
    <dbReference type="NCBI Taxonomy" id="215743"/>
    <lineage>
        <taxon>Bacteria</taxon>
        <taxon>Pseudomonadati</taxon>
        <taxon>Pseudomonadota</taxon>
        <taxon>Alphaproteobacteria</taxon>
        <taxon>Rhodobacterales</taxon>
        <taxon>Roseobacteraceae</taxon>
        <taxon>Roseovarius</taxon>
    </lineage>
</organism>
<dbReference type="InterPro" id="IPR025274">
    <property type="entry name" value="DUF4070"/>
</dbReference>
<dbReference type="RefSeq" id="WP_008282693.1">
    <property type="nucleotide sequence ID" value="NZ_CP020474.1"/>
</dbReference>
<dbReference type="Gene3D" id="3.80.30.20">
    <property type="entry name" value="tm_1862 like domain"/>
    <property type="match status" value="1"/>
</dbReference>
<dbReference type="InterPro" id="IPR023404">
    <property type="entry name" value="rSAM_horseshoe"/>
</dbReference>
<evidence type="ECO:0000313" key="9">
    <source>
        <dbReference type="Proteomes" id="UP000192273"/>
    </source>
</evidence>
<evidence type="ECO:0000313" key="8">
    <source>
        <dbReference type="EMBL" id="ARE83597.1"/>
    </source>
</evidence>
<dbReference type="SFLD" id="SFLDG01123">
    <property type="entry name" value="methyltransferase_(Class_B)"/>
    <property type="match status" value="1"/>
</dbReference>
<dbReference type="GO" id="GO:0008168">
    <property type="term" value="F:methyltransferase activity"/>
    <property type="evidence" value="ECO:0007669"/>
    <property type="project" value="UniProtKB-KW"/>
</dbReference>
<dbReference type="PANTHER" id="PTHR43409:SF3">
    <property type="entry name" value="HYPOTHETICAL METHYLTRANSFERASE"/>
    <property type="match status" value="1"/>
</dbReference>
<dbReference type="PROSITE" id="PS51332">
    <property type="entry name" value="B12_BINDING"/>
    <property type="match status" value="1"/>
</dbReference>
<keyword evidence="5" id="KW-0411">Iron-sulfur</keyword>
<dbReference type="InterPro" id="IPR006638">
    <property type="entry name" value="Elp3/MiaA/NifB-like_rSAM"/>
</dbReference>
<evidence type="ECO:0000259" key="7">
    <source>
        <dbReference type="PROSITE" id="PS51918"/>
    </source>
</evidence>
<dbReference type="SFLD" id="SFLDG01082">
    <property type="entry name" value="B12-binding_domain_containing"/>
    <property type="match status" value="1"/>
</dbReference>
<dbReference type="SUPFAM" id="SSF102114">
    <property type="entry name" value="Radical SAM enzymes"/>
    <property type="match status" value="1"/>
</dbReference>
<protein>
    <submittedName>
        <fullName evidence="8">Hopanoid C-2 methylase</fullName>
        <ecNumber evidence="8">2.1.1.-</ecNumber>
    </submittedName>
</protein>
<dbReference type="PROSITE" id="PS51918">
    <property type="entry name" value="RADICAL_SAM"/>
    <property type="match status" value="1"/>
</dbReference>
<dbReference type="Pfam" id="PF04055">
    <property type="entry name" value="Radical_SAM"/>
    <property type="match status" value="1"/>
</dbReference>
<reference evidence="8 9" key="1">
    <citation type="submission" date="2017-03" db="EMBL/GenBank/DDBJ databases">
        <title>Genome Sequence of Roseovarius mucosus strain SMR3 Isolated from a culture of the Diatom Skeletonema marinoi.</title>
        <authorList>
            <person name="Topel M."/>
            <person name="Pinder M."/>
            <person name="Johansson O.N."/>
            <person name="Kourtchenko O."/>
            <person name="Godhe A."/>
            <person name="Clarke A.K."/>
        </authorList>
    </citation>
    <scope>NUCLEOTIDE SEQUENCE [LARGE SCALE GENOMIC DNA]</scope>
    <source>
        <strain evidence="8 9">SMR3</strain>
    </source>
</reference>
<dbReference type="SMART" id="SM00729">
    <property type="entry name" value="Elp3"/>
    <property type="match status" value="1"/>
</dbReference>
<dbReference type="EMBL" id="CP020474">
    <property type="protein sequence ID" value="ARE83597.1"/>
    <property type="molecule type" value="Genomic_DNA"/>
</dbReference>
<evidence type="ECO:0000256" key="2">
    <source>
        <dbReference type="ARBA" id="ARBA00022691"/>
    </source>
</evidence>
<keyword evidence="4" id="KW-0408">Iron</keyword>
<accession>A0A1V0RP90</accession>
<feature type="domain" description="Radical SAM core" evidence="7">
    <location>
        <begin position="161"/>
        <end position="379"/>
    </location>
</feature>
<evidence type="ECO:0000259" key="6">
    <source>
        <dbReference type="PROSITE" id="PS51332"/>
    </source>
</evidence>
<dbReference type="GO" id="GO:0051539">
    <property type="term" value="F:4 iron, 4 sulfur cluster binding"/>
    <property type="evidence" value="ECO:0007669"/>
    <property type="project" value="UniProtKB-KW"/>
</dbReference>
<dbReference type="GO" id="GO:0032259">
    <property type="term" value="P:methylation"/>
    <property type="evidence" value="ECO:0007669"/>
    <property type="project" value="UniProtKB-KW"/>
</dbReference>
<evidence type="ECO:0000256" key="3">
    <source>
        <dbReference type="ARBA" id="ARBA00022723"/>
    </source>
</evidence>
<dbReference type="Pfam" id="PF13282">
    <property type="entry name" value="DUF4070"/>
    <property type="match status" value="1"/>
</dbReference>
<keyword evidence="8" id="KW-0808">Transferase</keyword>
<keyword evidence="3" id="KW-0479">Metal-binding</keyword>
<dbReference type="InterPro" id="IPR051198">
    <property type="entry name" value="BchE-like"/>
</dbReference>
<keyword evidence="8" id="KW-0489">Methyltransferase</keyword>
<dbReference type="AlphaFoldDB" id="A0A1V0RP90"/>
<gene>
    <name evidence="8" type="primary">hpnP</name>
    <name evidence="8" type="ORF">ROSMUCSMR3_02123</name>
</gene>
<dbReference type="InterPro" id="IPR058240">
    <property type="entry name" value="rSAM_sf"/>
</dbReference>
<feature type="domain" description="B12-binding" evidence="6">
    <location>
        <begin position="1"/>
        <end position="139"/>
    </location>
</feature>
<dbReference type="InterPro" id="IPR006158">
    <property type="entry name" value="Cobalamin-bd"/>
</dbReference>
<evidence type="ECO:0000256" key="5">
    <source>
        <dbReference type="ARBA" id="ARBA00023014"/>
    </source>
</evidence>
<dbReference type="EC" id="2.1.1.-" evidence="8"/>
<sequence>MDVYLIAPTPEFGRDTLISDASLNLDERFTLMAAAGIVTVAAFFDPDVNLTLCDELIEDVDFTNPAQIVCISMNVSQARRGIEIAQEFKKMGRTVVMGGAHVSLAPEVFEADADCLVIGEFETSAEEFMRDLRNGALKPRYVGGKADMALSPLPRWDLYRNERVVTGVIQTSRGCPFECHFCDVIQYLGRTQRHKPPEKVIEECQLLYDHGYRNISLSDDNFTVYRKRTRELLEVLAAWNGRDGREPVQFSTQASIDIARDQGIMDLCNEAGVRDIFIGIETNSDEALQESKKRQNLKQDLVKQTQTVVESGIVVSSGMMIGFDSDDLSCFERQFEFGMALPVVTIRVTVLVAPVATPLYATMEAEGRLIQNGNEISFAGTDCWTNIIPKNMTRKQLAEGAIWLVDALFEPDNVIKRFEHVAKLLKPAPEHLRRQSKAKIAGSGVMLKLMRSGAKDPNARRVIDAVNEMTRARPEIAWDLSPILVKYLNTYFAIKRSSMIRSSQLDRVS</sequence>
<dbReference type="GO" id="GO:0046872">
    <property type="term" value="F:metal ion binding"/>
    <property type="evidence" value="ECO:0007669"/>
    <property type="project" value="UniProtKB-KW"/>
</dbReference>
<dbReference type="InterPro" id="IPR034466">
    <property type="entry name" value="Methyltransferase_Class_B"/>
</dbReference>
<dbReference type="Proteomes" id="UP000192273">
    <property type="component" value="Chromosome"/>
</dbReference>
<dbReference type="GO" id="GO:0031419">
    <property type="term" value="F:cobalamin binding"/>
    <property type="evidence" value="ECO:0007669"/>
    <property type="project" value="InterPro"/>
</dbReference>
<evidence type="ECO:0000256" key="4">
    <source>
        <dbReference type="ARBA" id="ARBA00023004"/>
    </source>
</evidence>
<proteinExistence type="predicted"/>
<dbReference type="KEGG" id="rmm:ROSMUCSMR3_02123"/>
<name>A0A1V0RP90_9RHOB</name>
<comment type="cofactor">
    <cofactor evidence="1">
        <name>[4Fe-4S] cluster</name>
        <dbReference type="ChEBI" id="CHEBI:49883"/>
    </cofactor>
</comment>
<keyword evidence="2" id="KW-0949">S-adenosyl-L-methionine</keyword>